<name>A0A401SXF6_CHIPU</name>
<evidence type="ECO:0000256" key="1">
    <source>
        <dbReference type="SAM" id="MobiDB-lite"/>
    </source>
</evidence>
<evidence type="ECO:0000313" key="2">
    <source>
        <dbReference type="EMBL" id="GCC35092.1"/>
    </source>
</evidence>
<evidence type="ECO:0000313" key="3">
    <source>
        <dbReference type="Proteomes" id="UP000287033"/>
    </source>
</evidence>
<feature type="compositionally biased region" description="Polar residues" evidence="1">
    <location>
        <begin position="58"/>
        <end position="79"/>
    </location>
</feature>
<feature type="compositionally biased region" description="Pro residues" evidence="1">
    <location>
        <begin position="81"/>
        <end position="94"/>
    </location>
</feature>
<gene>
    <name evidence="2" type="ORF">chiPu_0013572</name>
</gene>
<sequence>MSIGRATPAARSAHVPLGYAAVRASCHCSALRTGTGRQQSAIPLKCRERLADPPGLVTGSTTTSRQHGNSSVRPMSTPSPHAVPSPGPAQPSPLSPGAARSPAPGTAAPPAAGGQQLRTDECYDKGKARLWQDPIHQLINISLEVLQMNVMVKGSHSSGKSTFFMEKDRTDGRRKKHQAEAAHVSQMEGSTFGNICVKAGH</sequence>
<proteinExistence type="predicted"/>
<organism evidence="2 3">
    <name type="scientific">Chiloscyllium punctatum</name>
    <name type="common">Brownbanded bambooshark</name>
    <name type="synonym">Hemiscyllium punctatum</name>
    <dbReference type="NCBI Taxonomy" id="137246"/>
    <lineage>
        <taxon>Eukaryota</taxon>
        <taxon>Metazoa</taxon>
        <taxon>Chordata</taxon>
        <taxon>Craniata</taxon>
        <taxon>Vertebrata</taxon>
        <taxon>Chondrichthyes</taxon>
        <taxon>Elasmobranchii</taxon>
        <taxon>Galeomorphii</taxon>
        <taxon>Galeoidea</taxon>
        <taxon>Orectolobiformes</taxon>
        <taxon>Hemiscylliidae</taxon>
        <taxon>Chiloscyllium</taxon>
    </lineage>
</organism>
<feature type="compositionally biased region" description="Low complexity" evidence="1">
    <location>
        <begin position="95"/>
        <end position="114"/>
    </location>
</feature>
<feature type="region of interest" description="Disordered" evidence="1">
    <location>
        <begin position="51"/>
        <end position="117"/>
    </location>
</feature>
<keyword evidence="3" id="KW-1185">Reference proteome</keyword>
<protein>
    <submittedName>
        <fullName evidence="2">Uncharacterized protein</fullName>
    </submittedName>
</protein>
<dbReference type="AlphaFoldDB" id="A0A401SXF6"/>
<accession>A0A401SXF6</accession>
<comment type="caution">
    <text evidence="2">The sequence shown here is derived from an EMBL/GenBank/DDBJ whole genome shotgun (WGS) entry which is preliminary data.</text>
</comment>
<reference evidence="2 3" key="1">
    <citation type="journal article" date="2018" name="Nat. Ecol. Evol.">
        <title>Shark genomes provide insights into elasmobranch evolution and the origin of vertebrates.</title>
        <authorList>
            <person name="Hara Y"/>
            <person name="Yamaguchi K"/>
            <person name="Onimaru K"/>
            <person name="Kadota M"/>
            <person name="Koyanagi M"/>
            <person name="Keeley SD"/>
            <person name="Tatsumi K"/>
            <person name="Tanaka K"/>
            <person name="Motone F"/>
            <person name="Kageyama Y"/>
            <person name="Nozu R"/>
            <person name="Adachi N"/>
            <person name="Nishimura O"/>
            <person name="Nakagawa R"/>
            <person name="Tanegashima C"/>
            <person name="Kiyatake I"/>
            <person name="Matsumoto R"/>
            <person name="Murakumo K"/>
            <person name="Nishida K"/>
            <person name="Terakita A"/>
            <person name="Kuratani S"/>
            <person name="Sato K"/>
            <person name="Hyodo S Kuraku.S."/>
        </authorList>
    </citation>
    <scope>NUCLEOTIDE SEQUENCE [LARGE SCALE GENOMIC DNA]</scope>
</reference>
<dbReference type="Proteomes" id="UP000287033">
    <property type="component" value="Unassembled WGS sequence"/>
</dbReference>
<dbReference type="EMBL" id="BEZZ01000663">
    <property type="protein sequence ID" value="GCC35092.1"/>
    <property type="molecule type" value="Genomic_DNA"/>
</dbReference>